<dbReference type="RefSeq" id="WP_011529263.1">
    <property type="nucleotide sequence ID" value="NC_008025.1"/>
</dbReference>
<feature type="compositionally biased region" description="Polar residues" evidence="1">
    <location>
        <begin position="61"/>
        <end position="74"/>
    </location>
</feature>
<proteinExistence type="predicted"/>
<feature type="compositionally biased region" description="Low complexity" evidence="1">
    <location>
        <begin position="42"/>
        <end position="56"/>
    </location>
</feature>
<feature type="compositionally biased region" description="Polar residues" evidence="1">
    <location>
        <begin position="1"/>
        <end position="12"/>
    </location>
</feature>
<dbReference type="STRING" id="319795.Dgeo_0113"/>
<evidence type="ECO:0000256" key="1">
    <source>
        <dbReference type="SAM" id="MobiDB-lite"/>
    </source>
</evidence>
<accession>Q1J268</accession>
<sequence length="101" mass="10445">MDEGKSGSTPSGASYMGAGGNTPNANTNLDPSLQSGTTPADQQATQEIEQQHTQTEGLPTALTQQSDPARQMDNSGMLKPNGQGPDADLIGASGEDRQDDR</sequence>
<protein>
    <submittedName>
        <fullName evidence="2">Uncharacterized protein</fullName>
    </submittedName>
</protein>
<gene>
    <name evidence="2" type="ordered locus">Dgeo_0113</name>
</gene>
<feature type="compositionally biased region" description="Polar residues" evidence="1">
    <location>
        <begin position="29"/>
        <end position="41"/>
    </location>
</feature>
<dbReference type="EMBL" id="CP000359">
    <property type="protein sequence ID" value="ABF44416.1"/>
    <property type="molecule type" value="Genomic_DNA"/>
</dbReference>
<dbReference type="AlphaFoldDB" id="Q1J268"/>
<organism evidence="2 3">
    <name type="scientific">Deinococcus geothermalis (strain DSM 11300 / CIP 105573 / AG-3a)</name>
    <dbReference type="NCBI Taxonomy" id="319795"/>
    <lineage>
        <taxon>Bacteria</taxon>
        <taxon>Thermotogati</taxon>
        <taxon>Deinococcota</taxon>
        <taxon>Deinococci</taxon>
        <taxon>Deinococcales</taxon>
        <taxon>Deinococcaceae</taxon>
        <taxon>Deinococcus</taxon>
    </lineage>
</organism>
<evidence type="ECO:0000313" key="2">
    <source>
        <dbReference type="EMBL" id="ABF44416.1"/>
    </source>
</evidence>
<name>Q1J268_DEIGD</name>
<reference evidence="2" key="1">
    <citation type="submission" date="2006-04" db="EMBL/GenBank/DDBJ databases">
        <title>Complete sequence of chromosome of Deinococcus geothermalis DSM 11300.</title>
        <authorList>
            <consortium name="US DOE Joint Genome Institute"/>
            <person name="Copeland A."/>
            <person name="Lucas S."/>
            <person name="Lapidus A."/>
            <person name="Barry K."/>
            <person name="Detter J.C."/>
            <person name="Glavina del Rio T."/>
            <person name="Hammon N."/>
            <person name="Israni S."/>
            <person name="Dalin E."/>
            <person name="Tice H."/>
            <person name="Pitluck S."/>
            <person name="Brettin T."/>
            <person name="Bruce D."/>
            <person name="Han C."/>
            <person name="Tapia R."/>
            <person name="Saunders E."/>
            <person name="Gilna P."/>
            <person name="Schmutz J."/>
            <person name="Larimer F."/>
            <person name="Land M."/>
            <person name="Hauser L."/>
            <person name="Kyrpides N."/>
            <person name="Kim E."/>
            <person name="Daly M.J."/>
            <person name="Fredrickson J.K."/>
            <person name="Makarova K.S."/>
            <person name="Gaidamakova E.K."/>
            <person name="Zhai M."/>
            <person name="Richardson P."/>
        </authorList>
    </citation>
    <scope>NUCLEOTIDE SEQUENCE</scope>
    <source>
        <strain evidence="2">DSM 11300</strain>
    </source>
</reference>
<dbReference type="HOGENOM" id="CLU_2286866_0_0_0"/>
<dbReference type="KEGG" id="dge:Dgeo_0113"/>
<keyword evidence="3" id="KW-1185">Reference proteome</keyword>
<dbReference type="Proteomes" id="UP000002431">
    <property type="component" value="Chromosome"/>
</dbReference>
<feature type="region of interest" description="Disordered" evidence="1">
    <location>
        <begin position="1"/>
        <end position="101"/>
    </location>
</feature>
<evidence type="ECO:0000313" key="3">
    <source>
        <dbReference type="Proteomes" id="UP000002431"/>
    </source>
</evidence>